<dbReference type="PANTHER" id="PTHR43825:SF1">
    <property type="entry name" value="TRANSKETOLASE-LIKE PYRIMIDINE-BINDING DOMAIN-CONTAINING PROTEIN"/>
    <property type="match status" value="1"/>
</dbReference>
<feature type="domain" description="Transketolase-like pyrimidine-binding" evidence="1">
    <location>
        <begin position="6"/>
        <end position="171"/>
    </location>
</feature>
<dbReference type="RefSeq" id="WP_262399888.1">
    <property type="nucleotide sequence ID" value="NZ_JACRTB010000010.1"/>
</dbReference>
<evidence type="ECO:0000313" key="3">
    <source>
        <dbReference type="Proteomes" id="UP000658131"/>
    </source>
</evidence>
<comment type="caution">
    <text evidence="2">The sequence shown here is derived from an EMBL/GenBank/DDBJ whole genome shotgun (WGS) entry which is preliminary data.</text>
</comment>
<dbReference type="SUPFAM" id="SSF52518">
    <property type="entry name" value="Thiamin diphosphate-binding fold (THDP-binding)"/>
    <property type="match status" value="1"/>
</dbReference>
<dbReference type="Pfam" id="PF02779">
    <property type="entry name" value="Transket_pyr"/>
    <property type="match status" value="1"/>
</dbReference>
<keyword evidence="3" id="KW-1185">Reference proteome</keyword>
<name>A0ABR7NJ07_9FIRM</name>
<sequence>METVKAEMKKVYCDTLLELAKTDDRIVIINSDSRNITGTAPFEAAYPDRSFNVGIAEANMVGVAAGLSVSGKRPFVHAFGPFMTRRVLDQMTISLAYSGLNAVLVGVSPGIIAEVNGGTHQGYEDIGVIRPVANSTIVEAFDPVQLRKMIPALLDVGGPVYLRYYRGVMPEYYPADYKYQLGKADTLREGQDITLISSGLMLETALLAADILAERGISARVLNMHTIKPIDRDAIVRAAKETHGIVTLENHTIIGGLGSAVAEVLSEESPALLRRVGIRDRFGEVGNMAYLRKCLGIDTENVVDAAMQLIKKREEM</sequence>
<dbReference type="InterPro" id="IPR051157">
    <property type="entry name" value="PDH/Transketolase"/>
</dbReference>
<dbReference type="Proteomes" id="UP000658131">
    <property type="component" value="Unassembled WGS sequence"/>
</dbReference>
<evidence type="ECO:0000313" key="2">
    <source>
        <dbReference type="EMBL" id="MBC8576360.1"/>
    </source>
</evidence>
<protein>
    <submittedName>
        <fullName evidence="2">Transketolase family protein</fullName>
    </submittedName>
</protein>
<organism evidence="2 3">
    <name type="scientific">Yanshouia hominis</name>
    <dbReference type="NCBI Taxonomy" id="2763673"/>
    <lineage>
        <taxon>Bacteria</taxon>
        <taxon>Bacillati</taxon>
        <taxon>Bacillota</taxon>
        <taxon>Clostridia</taxon>
        <taxon>Eubacteriales</taxon>
        <taxon>Oscillospiraceae</taxon>
        <taxon>Yanshouia</taxon>
    </lineage>
</organism>
<dbReference type="InterPro" id="IPR009014">
    <property type="entry name" value="Transketo_C/PFOR_II"/>
</dbReference>
<proteinExistence type="predicted"/>
<dbReference type="SMART" id="SM00861">
    <property type="entry name" value="Transket_pyr"/>
    <property type="match status" value="1"/>
</dbReference>
<gene>
    <name evidence="2" type="ORF">H8717_08080</name>
</gene>
<evidence type="ECO:0000259" key="1">
    <source>
        <dbReference type="SMART" id="SM00861"/>
    </source>
</evidence>
<dbReference type="InterPro" id="IPR005475">
    <property type="entry name" value="Transketolase-like_Pyr-bd"/>
</dbReference>
<dbReference type="InterPro" id="IPR029061">
    <property type="entry name" value="THDP-binding"/>
</dbReference>
<dbReference type="EMBL" id="JACRTB010000010">
    <property type="protein sequence ID" value="MBC8576360.1"/>
    <property type="molecule type" value="Genomic_DNA"/>
</dbReference>
<dbReference type="Pfam" id="PF02780">
    <property type="entry name" value="Transketolase_C"/>
    <property type="match status" value="1"/>
</dbReference>
<dbReference type="InterPro" id="IPR033248">
    <property type="entry name" value="Transketolase_C"/>
</dbReference>
<reference evidence="2 3" key="1">
    <citation type="submission" date="2020-08" db="EMBL/GenBank/DDBJ databases">
        <title>Genome public.</title>
        <authorList>
            <person name="Liu C."/>
            <person name="Sun Q."/>
        </authorList>
    </citation>
    <scope>NUCLEOTIDE SEQUENCE [LARGE SCALE GENOMIC DNA]</scope>
    <source>
        <strain evidence="2 3">BX1</strain>
    </source>
</reference>
<dbReference type="SUPFAM" id="SSF52922">
    <property type="entry name" value="TK C-terminal domain-like"/>
    <property type="match status" value="1"/>
</dbReference>
<accession>A0ABR7NJ07</accession>
<dbReference type="CDD" id="cd07033">
    <property type="entry name" value="TPP_PYR_DXS_TK_like"/>
    <property type="match status" value="1"/>
</dbReference>
<dbReference type="Gene3D" id="3.40.50.970">
    <property type="match status" value="1"/>
</dbReference>
<dbReference type="Gene3D" id="3.40.50.920">
    <property type="match status" value="1"/>
</dbReference>
<dbReference type="PANTHER" id="PTHR43825">
    <property type="entry name" value="PYRUVATE DEHYDROGENASE E1 COMPONENT"/>
    <property type="match status" value="1"/>
</dbReference>